<evidence type="ECO:0000256" key="1">
    <source>
        <dbReference type="SAM" id="MobiDB-lite"/>
    </source>
</evidence>
<keyword evidence="2" id="KW-0732">Signal</keyword>
<reference evidence="3" key="1">
    <citation type="submission" date="2009-08" db="EMBL/GenBank/DDBJ databases">
        <authorList>
            <consortium name="US DOE Joint Genome Institute"/>
            <person name="Lucas S."/>
            <person name="Copeland A."/>
            <person name="Lapidus A."/>
            <person name="Glavina del Rio T."/>
            <person name="Dalin E."/>
            <person name="Tice H."/>
            <person name="Bruce D."/>
            <person name="Barry K."/>
            <person name="Pitluck S."/>
            <person name="Lowry S."/>
            <person name="Larimer F."/>
            <person name="Land M."/>
            <person name="Hauser L."/>
            <person name="Kyrpides N."/>
            <person name="Ivanova N."/>
            <person name="McMahon K.D."/>
            <person name="Hugenholtz P."/>
        </authorList>
    </citation>
    <scope>NUCLEOTIDE SEQUENCE</scope>
    <source>
        <strain evidence="3">UW-1</strain>
        <plasmid evidence="3">pAph01</plasmid>
    </source>
</reference>
<dbReference type="GO" id="GO:0046686">
    <property type="term" value="P:response to cadmium ion"/>
    <property type="evidence" value="ECO:0007669"/>
    <property type="project" value="InterPro"/>
</dbReference>
<name>C7RVZ8_ACCRE</name>
<dbReference type="InterPro" id="IPR055013">
    <property type="entry name" value="CzcI"/>
</dbReference>
<evidence type="ECO:0000256" key="2">
    <source>
        <dbReference type="SAM" id="SignalP"/>
    </source>
</evidence>
<feature type="signal peptide" evidence="2">
    <location>
        <begin position="1"/>
        <end position="20"/>
    </location>
</feature>
<geneLocation type="plasmid" evidence="3">
    <name>pAph01</name>
</geneLocation>
<gene>
    <name evidence="3" type="ordered locus">CAP2UW1_4683</name>
</gene>
<dbReference type="AlphaFoldDB" id="C7RVZ8"/>
<feature type="chain" id="PRO_5002983061" description="Cobalt-zinc-cadmium resistance protein" evidence="2">
    <location>
        <begin position="21"/>
        <end position="118"/>
    </location>
</feature>
<organism evidence="3">
    <name type="scientific">Accumulibacter regalis</name>
    <dbReference type="NCBI Taxonomy" id="522306"/>
    <lineage>
        <taxon>Bacteria</taxon>
        <taxon>Pseudomonadati</taxon>
        <taxon>Pseudomonadota</taxon>
        <taxon>Betaproteobacteria</taxon>
        <taxon>Candidatus Accumulibacter</taxon>
    </lineage>
</organism>
<accession>C7RVZ8</accession>
<dbReference type="EMBL" id="CP001716">
    <property type="protein sequence ID" value="ACV37808.1"/>
    <property type="molecule type" value="Genomic_DNA"/>
</dbReference>
<dbReference type="NCBIfam" id="NF045614">
    <property type="entry name" value="efflu_CzcI_Cupr"/>
    <property type="match status" value="1"/>
</dbReference>
<evidence type="ECO:0008006" key="4">
    <source>
        <dbReference type="Google" id="ProtNLM"/>
    </source>
</evidence>
<sequence length="118" mass="12384">MRRWLSILLLVFLPFQFSWAAVAGYCQHESGAAAQHFGHHDHQHQAAADQEGTPDAKALGGGIDSDCVACHASCAAAIFSMASLPASSSASIAIPWSPGNLTAPPLAHPERPNWSVLA</sequence>
<proteinExistence type="predicted"/>
<dbReference type="KEGG" id="app:CAP2UW1_4683"/>
<keyword evidence="3" id="KW-0614">Plasmid</keyword>
<dbReference type="HOGENOM" id="CLU_151310_0_0_4"/>
<evidence type="ECO:0000313" key="3">
    <source>
        <dbReference type="EMBL" id="ACV37808.1"/>
    </source>
</evidence>
<feature type="region of interest" description="Disordered" evidence="1">
    <location>
        <begin position="36"/>
        <end position="55"/>
    </location>
</feature>
<reference evidence="3" key="2">
    <citation type="submission" date="2009-09" db="EMBL/GenBank/DDBJ databases">
        <title>Complete sequence of plasmid1 of Candidatus Accumulibacter phosphatis clade IIA str. UW-1.</title>
        <authorList>
            <consortium name="US DOE Joint Genome Institute"/>
            <person name="Martin H.G."/>
            <person name="Ivanova N."/>
            <person name="Kunin V."/>
            <person name="Warnecke F."/>
            <person name="Barry K."/>
            <person name="He S."/>
            <person name="Salamov A."/>
            <person name="Szeto E."/>
            <person name="Dalin E."/>
            <person name="Pangilinan J.L."/>
            <person name="Lapidus A."/>
            <person name="Lowry S."/>
            <person name="Kyrpides N.C."/>
            <person name="McMahon K.D."/>
            <person name="Hugenholtz P."/>
        </authorList>
    </citation>
    <scope>NUCLEOTIDE SEQUENCE [LARGE SCALE GENOMIC DNA]</scope>
    <source>
        <strain evidence="3">UW-1</strain>
        <plasmid evidence="3">pAph01</plasmid>
        <plasmid>UW-1</plasmid>
    </source>
</reference>
<protein>
    <recommendedName>
        <fullName evidence="4">Cobalt-zinc-cadmium resistance protein</fullName>
    </recommendedName>
</protein>
<dbReference type="OrthoDB" id="6717343at2"/>